<dbReference type="GeneID" id="110792609"/>
<dbReference type="InterPro" id="IPR043502">
    <property type="entry name" value="DNA/RNA_pol_sf"/>
</dbReference>
<dbReference type="OrthoDB" id="1742963at2759"/>
<organism evidence="2 3">
    <name type="scientific">Spinacia oleracea</name>
    <name type="common">Spinach</name>
    <dbReference type="NCBI Taxonomy" id="3562"/>
    <lineage>
        <taxon>Eukaryota</taxon>
        <taxon>Viridiplantae</taxon>
        <taxon>Streptophyta</taxon>
        <taxon>Embryophyta</taxon>
        <taxon>Tracheophyta</taxon>
        <taxon>Spermatophyta</taxon>
        <taxon>Magnoliopsida</taxon>
        <taxon>eudicotyledons</taxon>
        <taxon>Gunneridae</taxon>
        <taxon>Pentapetalae</taxon>
        <taxon>Caryophyllales</taxon>
        <taxon>Chenopodiaceae</taxon>
        <taxon>Chenopodioideae</taxon>
        <taxon>Anserineae</taxon>
        <taxon>Spinacia</taxon>
    </lineage>
</organism>
<gene>
    <name evidence="3" type="primary">LOC110792609</name>
</gene>
<sequence length="340" mass="39255">MAVKLDMSKEYNRVEWMFVSKVMKKMGFDDRWINWVMKCVSTVAHAVVNNGEPSDFFMQERGLRQGDPLSPDLFIICVEVFSHLIQMEVNRKALYGVRVCRNAPEISHPLFADDSISFYRADGKVVEAIGKVLELYGNASGQVVNFNKSEMSTSRNVAHYDRYILASTLGVKLFDSQDIQRMMARFWWSCKEEERKILWVAWDKLCVSKHSVGLGFRKVIDFNESMLAKQGWRLIQQPELLSSRLLKARYYLNGSFLSSTIESRSSYVWRSIWSCKWVIEKGCKWVVGDGRSVDIWDDPWLSHPPSFKPISSRPVGCNLGKVGNLINKDTNRWDSHKVNV</sequence>
<keyword evidence="2" id="KW-1185">Reference proteome</keyword>
<dbReference type="PROSITE" id="PS50878">
    <property type="entry name" value="RT_POL"/>
    <property type="match status" value="1"/>
</dbReference>
<evidence type="ECO:0000259" key="1">
    <source>
        <dbReference type="PROSITE" id="PS50878"/>
    </source>
</evidence>
<reference evidence="2" key="1">
    <citation type="journal article" date="2021" name="Nat. Commun.">
        <title>Genomic analyses provide insights into spinach domestication and the genetic basis of agronomic traits.</title>
        <authorList>
            <person name="Cai X."/>
            <person name="Sun X."/>
            <person name="Xu C."/>
            <person name="Sun H."/>
            <person name="Wang X."/>
            <person name="Ge C."/>
            <person name="Zhang Z."/>
            <person name="Wang Q."/>
            <person name="Fei Z."/>
            <person name="Jiao C."/>
            <person name="Wang Q."/>
        </authorList>
    </citation>
    <scope>NUCLEOTIDE SEQUENCE [LARGE SCALE GENOMIC DNA]</scope>
    <source>
        <strain evidence="2">cv. Varoflay</strain>
    </source>
</reference>
<dbReference type="PANTHER" id="PTHR33116">
    <property type="entry name" value="REVERSE TRANSCRIPTASE ZINC-BINDING DOMAIN-CONTAINING PROTEIN-RELATED-RELATED"/>
    <property type="match status" value="1"/>
</dbReference>
<dbReference type="RefSeq" id="XP_021853127.1">
    <property type="nucleotide sequence ID" value="XM_021997435.1"/>
</dbReference>
<dbReference type="InterPro" id="IPR000477">
    <property type="entry name" value="RT_dom"/>
</dbReference>
<evidence type="ECO:0000313" key="3">
    <source>
        <dbReference type="RefSeq" id="XP_021853127.1"/>
    </source>
</evidence>
<name>A0A9R0IQ48_SPIOL</name>
<dbReference type="PANTHER" id="PTHR33116:SF86">
    <property type="entry name" value="REVERSE TRANSCRIPTASE DOMAIN-CONTAINING PROTEIN"/>
    <property type="match status" value="1"/>
</dbReference>
<dbReference type="SUPFAM" id="SSF56672">
    <property type="entry name" value="DNA/RNA polymerases"/>
    <property type="match status" value="1"/>
</dbReference>
<dbReference type="Pfam" id="PF00078">
    <property type="entry name" value="RVT_1"/>
    <property type="match status" value="1"/>
</dbReference>
<dbReference type="Proteomes" id="UP000813463">
    <property type="component" value="Chromosome 6"/>
</dbReference>
<accession>A0A9R0IQ48</accession>
<dbReference type="AlphaFoldDB" id="A0A9R0IQ48"/>
<reference evidence="3" key="2">
    <citation type="submission" date="2025-08" db="UniProtKB">
        <authorList>
            <consortium name="RefSeq"/>
        </authorList>
    </citation>
    <scope>IDENTIFICATION</scope>
    <source>
        <tissue evidence="3">Leaf</tissue>
    </source>
</reference>
<evidence type="ECO:0000313" key="2">
    <source>
        <dbReference type="Proteomes" id="UP000813463"/>
    </source>
</evidence>
<feature type="domain" description="Reverse transcriptase" evidence="1">
    <location>
        <begin position="1"/>
        <end position="173"/>
    </location>
</feature>
<proteinExistence type="predicted"/>
<protein>
    <recommendedName>
        <fullName evidence="1">Reverse transcriptase domain-containing protein</fullName>
    </recommendedName>
</protein>
<dbReference type="KEGG" id="soe:110792609"/>